<dbReference type="EMBL" id="JAHLFU010000145">
    <property type="protein sequence ID" value="MBU3853524.1"/>
    <property type="molecule type" value="Genomic_DNA"/>
</dbReference>
<organism evidence="3 4">
    <name type="scientific">Candidatus Paraprevotella stercoravium</name>
    <dbReference type="NCBI Taxonomy" id="2838725"/>
    <lineage>
        <taxon>Bacteria</taxon>
        <taxon>Pseudomonadati</taxon>
        <taxon>Bacteroidota</taxon>
        <taxon>Bacteroidia</taxon>
        <taxon>Bacteroidales</taxon>
        <taxon>Prevotellaceae</taxon>
        <taxon>Paraprevotella</taxon>
    </lineage>
</organism>
<evidence type="ECO:0000313" key="3">
    <source>
        <dbReference type="EMBL" id="MBU3853524.1"/>
    </source>
</evidence>
<comment type="similarity">
    <text evidence="1">Belongs to the DprA/Smf family.</text>
</comment>
<evidence type="ECO:0000313" key="4">
    <source>
        <dbReference type="Proteomes" id="UP000823865"/>
    </source>
</evidence>
<dbReference type="GO" id="GO:0009294">
    <property type="term" value="P:DNA-mediated transformation"/>
    <property type="evidence" value="ECO:0007669"/>
    <property type="project" value="InterPro"/>
</dbReference>
<name>A0A9E2L6H8_9BACT</name>
<comment type="caution">
    <text evidence="3">The sequence shown here is derived from an EMBL/GenBank/DDBJ whole genome shotgun (WGS) entry which is preliminary data.</text>
</comment>
<evidence type="ECO:0000259" key="2">
    <source>
        <dbReference type="Pfam" id="PF02481"/>
    </source>
</evidence>
<dbReference type="AlphaFoldDB" id="A0A9E2L6H8"/>
<dbReference type="Gene3D" id="3.40.50.450">
    <property type="match status" value="1"/>
</dbReference>
<dbReference type="InterPro" id="IPR057666">
    <property type="entry name" value="DrpA_SLOG"/>
</dbReference>
<dbReference type="Pfam" id="PF02481">
    <property type="entry name" value="DNA_processg_A"/>
    <property type="match status" value="1"/>
</dbReference>
<sequence length="97" mass="10836">ENAPLQQRILENGGLILSEQPFGVKANPTRLVARNRLQAALSSTVILAESPQQSGSMHTMRFARKYHKRCLVVAYPEYSEINAGNERLLDMNLAQTI</sequence>
<gene>
    <name evidence="3" type="ORF">H9789_06875</name>
</gene>
<dbReference type="Proteomes" id="UP000823865">
    <property type="component" value="Unassembled WGS sequence"/>
</dbReference>
<accession>A0A9E2L6H8</accession>
<reference evidence="3" key="2">
    <citation type="submission" date="2021-04" db="EMBL/GenBank/DDBJ databases">
        <authorList>
            <person name="Gilroy R."/>
        </authorList>
    </citation>
    <scope>NUCLEOTIDE SEQUENCE</scope>
    <source>
        <strain evidence="3">G3-2149</strain>
    </source>
</reference>
<evidence type="ECO:0000256" key="1">
    <source>
        <dbReference type="ARBA" id="ARBA00006525"/>
    </source>
</evidence>
<reference evidence="3" key="1">
    <citation type="journal article" date="2021" name="PeerJ">
        <title>Extensive microbial diversity within the chicken gut microbiome revealed by metagenomics and culture.</title>
        <authorList>
            <person name="Gilroy R."/>
            <person name="Ravi A."/>
            <person name="Getino M."/>
            <person name="Pursley I."/>
            <person name="Horton D.L."/>
            <person name="Alikhan N.F."/>
            <person name="Baker D."/>
            <person name="Gharbi K."/>
            <person name="Hall N."/>
            <person name="Watson M."/>
            <person name="Adriaenssens E.M."/>
            <person name="Foster-Nyarko E."/>
            <person name="Jarju S."/>
            <person name="Secka A."/>
            <person name="Antonio M."/>
            <person name="Oren A."/>
            <person name="Chaudhuri R.R."/>
            <person name="La Ragione R."/>
            <person name="Hildebrand F."/>
            <person name="Pallen M.J."/>
        </authorList>
    </citation>
    <scope>NUCLEOTIDE SEQUENCE</scope>
    <source>
        <strain evidence="3">G3-2149</strain>
    </source>
</reference>
<feature type="non-terminal residue" evidence="3">
    <location>
        <position position="1"/>
    </location>
</feature>
<protein>
    <submittedName>
        <fullName evidence="3">DNA-protecting protein DprA</fullName>
    </submittedName>
</protein>
<proteinExistence type="inferred from homology"/>
<feature type="domain" description="Smf/DprA SLOG" evidence="2">
    <location>
        <begin position="1"/>
        <end position="96"/>
    </location>
</feature>
<dbReference type="InterPro" id="IPR003488">
    <property type="entry name" value="DprA"/>
</dbReference>
<dbReference type="PANTHER" id="PTHR43022:SF1">
    <property type="entry name" value="PROTEIN SMF"/>
    <property type="match status" value="1"/>
</dbReference>
<dbReference type="PANTHER" id="PTHR43022">
    <property type="entry name" value="PROTEIN SMF"/>
    <property type="match status" value="1"/>
</dbReference>